<keyword evidence="2" id="KW-1185">Reference proteome</keyword>
<dbReference type="EMBL" id="FOHQ01000003">
    <property type="protein sequence ID" value="SES87718.1"/>
    <property type="molecule type" value="Genomic_DNA"/>
</dbReference>
<organism evidence="1 2">
    <name type="scientific">Methanococcoides vulcani</name>
    <dbReference type="NCBI Taxonomy" id="1353158"/>
    <lineage>
        <taxon>Archaea</taxon>
        <taxon>Methanobacteriati</taxon>
        <taxon>Methanobacteriota</taxon>
        <taxon>Stenosarchaea group</taxon>
        <taxon>Methanomicrobia</taxon>
        <taxon>Methanosarcinales</taxon>
        <taxon>Methanosarcinaceae</taxon>
        <taxon>Methanococcoides</taxon>
    </lineage>
</organism>
<sequence length="229" mass="25397">MKARILVLGVLAVLICAGLAVSVQAAKPGTDFNGPHYNLNIIGKDVDWNGNGNGYDNGHTMFVPENTSDFNITVWDEGVETVVPGIRINITQGAEFNVIDGNAFDDGTCAFQLAPGKYHVYIAAKAKPGGYTNIVGWVQANNTYYFDIGDVQVSKSKKAQWDDATDLFYVSGQEEPNAIDMLSNQDNVWVFDYLAALNTYDPTLYPNPLYFWQYDNHGSKLVQIRFYEV</sequence>
<reference evidence="2" key="1">
    <citation type="submission" date="2016-10" db="EMBL/GenBank/DDBJ databases">
        <authorList>
            <person name="Varghese N."/>
            <person name="Submissions S."/>
        </authorList>
    </citation>
    <scope>NUCLEOTIDE SEQUENCE [LARGE SCALE GENOMIC DNA]</scope>
    <source>
        <strain evidence="2">SLH 33</strain>
    </source>
</reference>
<dbReference type="Proteomes" id="UP000243338">
    <property type="component" value="Unassembled WGS sequence"/>
</dbReference>
<proteinExistence type="predicted"/>
<protein>
    <submittedName>
        <fullName evidence="1">Uncharacterized protein</fullName>
    </submittedName>
</protein>
<accession>A0A1I0A110</accession>
<dbReference type="RefSeq" id="WP_091689910.1">
    <property type="nucleotide sequence ID" value="NZ_CAAGSJ010000005.1"/>
</dbReference>
<dbReference type="AlphaFoldDB" id="A0A1I0A110"/>
<gene>
    <name evidence="1" type="ORF">SAMN04488587_1425</name>
</gene>
<dbReference type="OrthoDB" id="142005at2157"/>
<evidence type="ECO:0000313" key="2">
    <source>
        <dbReference type="Proteomes" id="UP000243338"/>
    </source>
</evidence>
<evidence type="ECO:0000313" key="1">
    <source>
        <dbReference type="EMBL" id="SES87718.1"/>
    </source>
</evidence>
<name>A0A1I0A110_9EURY</name>